<protein>
    <submittedName>
        <fullName evidence="10">3-phenylpropionic acid transporter</fullName>
    </submittedName>
</protein>
<feature type="transmembrane region" description="Helical" evidence="8">
    <location>
        <begin position="160"/>
        <end position="181"/>
    </location>
</feature>
<dbReference type="PANTHER" id="PTHR23522:SF10">
    <property type="entry name" value="3-PHENYLPROPIONIC ACID TRANSPORTER-RELATED"/>
    <property type="match status" value="1"/>
</dbReference>
<dbReference type="Gene3D" id="1.20.1250.20">
    <property type="entry name" value="MFS general substrate transporter like domains"/>
    <property type="match status" value="2"/>
</dbReference>
<evidence type="ECO:0000256" key="2">
    <source>
        <dbReference type="ARBA" id="ARBA00022448"/>
    </source>
</evidence>
<keyword evidence="7 8" id="KW-0472">Membrane</keyword>
<dbReference type="PIRSF" id="PIRSF004925">
    <property type="entry name" value="HcaT"/>
    <property type="match status" value="1"/>
</dbReference>
<organism evidence="10 11">
    <name type="scientific">Vibrio stylophorae</name>
    <dbReference type="NCBI Taxonomy" id="659351"/>
    <lineage>
        <taxon>Bacteria</taxon>
        <taxon>Pseudomonadati</taxon>
        <taxon>Pseudomonadota</taxon>
        <taxon>Gammaproteobacteria</taxon>
        <taxon>Vibrionales</taxon>
        <taxon>Vibrionaceae</taxon>
        <taxon>Vibrio</taxon>
    </lineage>
</organism>
<feature type="transmembrane region" description="Helical" evidence="8">
    <location>
        <begin position="201"/>
        <end position="221"/>
    </location>
</feature>
<feature type="transmembrane region" description="Helical" evidence="8">
    <location>
        <begin position="7"/>
        <end position="28"/>
    </location>
</feature>
<keyword evidence="6 8" id="KW-1133">Transmembrane helix</keyword>
<reference evidence="10" key="1">
    <citation type="submission" date="2021-11" db="EMBL/GenBank/DDBJ databases">
        <authorList>
            <person name="Rodrigo-Torres L."/>
            <person name="Arahal R. D."/>
            <person name="Lucena T."/>
        </authorList>
    </citation>
    <scope>NUCLEOTIDE SEQUENCE</scope>
    <source>
        <strain evidence="10">CECT 7929</strain>
    </source>
</reference>
<comment type="subcellular location">
    <subcellularLocation>
        <location evidence="1">Cell inner membrane</location>
        <topology evidence="1">Multi-pass membrane protein</topology>
    </subcellularLocation>
</comment>
<evidence type="ECO:0000313" key="10">
    <source>
        <dbReference type="EMBL" id="CAH0532401.1"/>
    </source>
</evidence>
<feature type="domain" description="Major facilitator superfamily associated" evidence="9">
    <location>
        <begin position="10"/>
        <end position="362"/>
    </location>
</feature>
<keyword evidence="4" id="KW-0997">Cell inner membrane</keyword>
<keyword evidence="11" id="KW-1185">Reference proteome</keyword>
<feature type="transmembrane region" description="Helical" evidence="8">
    <location>
        <begin position="74"/>
        <end position="91"/>
    </location>
</feature>
<gene>
    <name evidence="10" type="primary">hcaT</name>
    <name evidence="10" type="ORF">VST7929_00230</name>
</gene>
<dbReference type="PANTHER" id="PTHR23522">
    <property type="entry name" value="BLL5896 PROTEIN"/>
    <property type="match status" value="1"/>
</dbReference>
<name>A0ABN8DMQ4_9VIBR</name>
<evidence type="ECO:0000256" key="3">
    <source>
        <dbReference type="ARBA" id="ARBA00022475"/>
    </source>
</evidence>
<keyword evidence="5 8" id="KW-0812">Transmembrane</keyword>
<feature type="transmembrane region" description="Helical" evidence="8">
    <location>
        <begin position="292"/>
        <end position="314"/>
    </location>
</feature>
<evidence type="ECO:0000256" key="4">
    <source>
        <dbReference type="ARBA" id="ARBA00022519"/>
    </source>
</evidence>
<dbReference type="InterPro" id="IPR024989">
    <property type="entry name" value="MFS_assoc_dom"/>
</dbReference>
<evidence type="ECO:0000256" key="8">
    <source>
        <dbReference type="SAM" id="Phobius"/>
    </source>
</evidence>
<dbReference type="NCBIfam" id="NF037955">
    <property type="entry name" value="mfs"/>
    <property type="match status" value="1"/>
</dbReference>
<feature type="transmembrane region" description="Helical" evidence="8">
    <location>
        <begin position="137"/>
        <end position="154"/>
    </location>
</feature>
<accession>A0ABN8DMQ4</accession>
<sequence length="395" mass="43701">MRMQTPPALWLALFFFGTFFCFGVYIPFWGEWMQSLGYSKQDIGMVMGSVLAARCIANLTITPRLHRIEWLLPSLRWLSVIALVVMTLHIWGGANLWVLFALTIVANLAFGPITALSDTLANYYSKLKVLDYGRTRLVGSIAFIIGTITVGFFSEHFGSAVIPVVAALGMVAALFFSQFNLNPMPVSQQENSAVHMPLRKLLGIPTVLTFLCVTALVQGSHAGYYNFSVIYWQSLGYSKSLTGMIFSLGVVVEIAVFAMGSRIFERISLMAMFRLAVVGAILRWSLMAMADFLPALIIAQALHGVTFAVCHLAAIRYIQQMPTVHMVGLQSLYNAIALAGSIAVMSPISGWIYDHYQGQMFWFLAAFVVPALALVIRTWQLPEQAIDEALSERQS</sequence>
<proteinExistence type="predicted"/>
<keyword evidence="2" id="KW-0813">Transport</keyword>
<evidence type="ECO:0000256" key="5">
    <source>
        <dbReference type="ARBA" id="ARBA00022692"/>
    </source>
</evidence>
<dbReference type="NCBIfam" id="NF008346">
    <property type="entry name" value="PRK11128.1"/>
    <property type="match status" value="1"/>
</dbReference>
<feature type="transmembrane region" description="Helical" evidence="8">
    <location>
        <begin position="97"/>
        <end position="116"/>
    </location>
</feature>
<evidence type="ECO:0000256" key="6">
    <source>
        <dbReference type="ARBA" id="ARBA00022989"/>
    </source>
</evidence>
<feature type="transmembrane region" description="Helical" evidence="8">
    <location>
        <begin position="267"/>
        <end position="286"/>
    </location>
</feature>
<dbReference type="InterPro" id="IPR026032">
    <property type="entry name" value="HcaT-like"/>
</dbReference>
<comment type="caution">
    <text evidence="10">The sequence shown here is derived from an EMBL/GenBank/DDBJ whole genome shotgun (WGS) entry which is preliminary data.</text>
</comment>
<dbReference type="Pfam" id="PF12832">
    <property type="entry name" value="MFS_1_like"/>
    <property type="match status" value="1"/>
</dbReference>
<feature type="transmembrane region" description="Helical" evidence="8">
    <location>
        <begin position="43"/>
        <end position="62"/>
    </location>
</feature>
<evidence type="ECO:0000256" key="7">
    <source>
        <dbReference type="ARBA" id="ARBA00023136"/>
    </source>
</evidence>
<evidence type="ECO:0000256" key="1">
    <source>
        <dbReference type="ARBA" id="ARBA00004429"/>
    </source>
</evidence>
<feature type="transmembrane region" description="Helical" evidence="8">
    <location>
        <begin position="241"/>
        <end position="260"/>
    </location>
</feature>
<feature type="transmembrane region" description="Helical" evidence="8">
    <location>
        <begin position="359"/>
        <end position="376"/>
    </location>
</feature>
<dbReference type="RefSeq" id="WP_237464277.1">
    <property type="nucleotide sequence ID" value="NZ_CAKLDI010000001.1"/>
</dbReference>
<dbReference type="EMBL" id="CAKLDI010000001">
    <property type="protein sequence ID" value="CAH0532401.1"/>
    <property type="molecule type" value="Genomic_DNA"/>
</dbReference>
<dbReference type="SUPFAM" id="SSF103473">
    <property type="entry name" value="MFS general substrate transporter"/>
    <property type="match status" value="1"/>
</dbReference>
<keyword evidence="3" id="KW-1003">Cell membrane</keyword>
<evidence type="ECO:0000259" key="9">
    <source>
        <dbReference type="Pfam" id="PF12832"/>
    </source>
</evidence>
<evidence type="ECO:0000313" key="11">
    <source>
        <dbReference type="Proteomes" id="UP000838672"/>
    </source>
</evidence>
<dbReference type="InterPro" id="IPR036259">
    <property type="entry name" value="MFS_trans_sf"/>
</dbReference>
<feature type="transmembrane region" description="Helical" evidence="8">
    <location>
        <begin position="335"/>
        <end position="353"/>
    </location>
</feature>
<dbReference type="Proteomes" id="UP000838672">
    <property type="component" value="Unassembled WGS sequence"/>
</dbReference>